<keyword evidence="3 5" id="KW-0949">S-adenosyl-L-methionine</keyword>
<dbReference type="InterPro" id="IPR018117">
    <property type="entry name" value="C5_DNA_meth_AS"/>
</dbReference>
<keyword evidence="2 5" id="KW-0808">Transferase</keyword>
<dbReference type="Gene3D" id="3.90.120.10">
    <property type="entry name" value="DNA Methylase, subunit A, domain 2"/>
    <property type="match status" value="1"/>
</dbReference>
<keyword evidence="1 5" id="KW-0489">Methyltransferase</keyword>
<evidence type="ECO:0000256" key="4">
    <source>
        <dbReference type="ARBA" id="ARBA00022747"/>
    </source>
</evidence>
<evidence type="ECO:0000256" key="6">
    <source>
        <dbReference type="RuleBase" id="RU000416"/>
    </source>
</evidence>
<dbReference type="PANTHER" id="PTHR10629">
    <property type="entry name" value="CYTOSINE-SPECIFIC METHYLTRANSFERASE"/>
    <property type="match status" value="1"/>
</dbReference>
<dbReference type="GO" id="GO:0003677">
    <property type="term" value="F:DNA binding"/>
    <property type="evidence" value="ECO:0007669"/>
    <property type="project" value="TreeGrafter"/>
</dbReference>
<dbReference type="GO" id="GO:0009307">
    <property type="term" value="P:DNA restriction-modification system"/>
    <property type="evidence" value="ECO:0007669"/>
    <property type="project" value="UniProtKB-KW"/>
</dbReference>
<gene>
    <name evidence="8" type="primary">dcm</name>
    <name evidence="8" type="ORF">GEZ78_06210</name>
</gene>
<dbReference type="AlphaFoldDB" id="A0A6I1UL99"/>
<dbReference type="EC" id="2.1.1.37" evidence="7"/>
<accession>A0A6I1UL99</accession>
<evidence type="ECO:0000256" key="5">
    <source>
        <dbReference type="PROSITE-ProRule" id="PRU01016"/>
    </source>
</evidence>
<evidence type="ECO:0000313" key="8">
    <source>
        <dbReference type="EMBL" id="MQP83176.1"/>
    </source>
</evidence>
<keyword evidence="4" id="KW-0680">Restriction system</keyword>
<comment type="catalytic activity">
    <reaction evidence="7">
        <text>a 2'-deoxycytidine in DNA + S-adenosyl-L-methionine = a 5-methyl-2'-deoxycytidine in DNA + S-adenosyl-L-homocysteine + H(+)</text>
        <dbReference type="Rhea" id="RHEA:13681"/>
        <dbReference type="Rhea" id="RHEA-COMP:11369"/>
        <dbReference type="Rhea" id="RHEA-COMP:11370"/>
        <dbReference type="ChEBI" id="CHEBI:15378"/>
        <dbReference type="ChEBI" id="CHEBI:57856"/>
        <dbReference type="ChEBI" id="CHEBI:59789"/>
        <dbReference type="ChEBI" id="CHEBI:85452"/>
        <dbReference type="ChEBI" id="CHEBI:85454"/>
        <dbReference type="EC" id="2.1.1.37"/>
    </reaction>
</comment>
<comment type="similarity">
    <text evidence="5 6">Belongs to the class I-like SAM-binding methyltransferase superfamily. C5-methyltransferase family.</text>
</comment>
<dbReference type="InterPro" id="IPR050390">
    <property type="entry name" value="C5-Methyltransferase"/>
</dbReference>
<sequence length="389" mass="43740">MISKEKVKSFTEKSSYYWDKDPKLNKKSNREAQEKYTLVDICCGAGGLSKGLTDTGMITPILGVDIFTEALKTYELNNPYTSTILGDVRKITNELYGEAIDNLNVDIVAAGVPCQGFSLANLKRNVEDERNFLFLEVIRFINLYNPKVVIIENVSGMRSLGNGEFEIAIAEALASSGNLGYKVKRELLNAADYGVPQIRKRLIFVGIRNDIENEFQFPEPLFGTLENPHRTIRDAISDLPKLGNDEEITCYEKPAQNKYQRQMRANVANNSLKNHKSPKHPESTIDRIKRTIPGKPMYEKYKQRIRLSWDIQSPTQLAGGIRPQFQFGHPDQNRGLSVRERARIQSFPDDFVFVGGVVQGRVQTGNAVPPLLAYNIAKGIIKILGEKNG</sequence>
<dbReference type="PROSITE" id="PS00094">
    <property type="entry name" value="C5_MTASE_1"/>
    <property type="match status" value="1"/>
</dbReference>
<evidence type="ECO:0000256" key="3">
    <source>
        <dbReference type="ARBA" id="ARBA00022691"/>
    </source>
</evidence>
<dbReference type="SUPFAM" id="SSF53335">
    <property type="entry name" value="S-adenosyl-L-methionine-dependent methyltransferases"/>
    <property type="match status" value="1"/>
</dbReference>
<evidence type="ECO:0000313" key="9">
    <source>
        <dbReference type="Proteomes" id="UP000436302"/>
    </source>
</evidence>
<dbReference type="NCBIfam" id="TIGR00675">
    <property type="entry name" value="dcm"/>
    <property type="match status" value="1"/>
</dbReference>
<evidence type="ECO:0000256" key="1">
    <source>
        <dbReference type="ARBA" id="ARBA00022603"/>
    </source>
</evidence>
<dbReference type="GO" id="GO:0003886">
    <property type="term" value="F:DNA (cytosine-5-)-methyltransferase activity"/>
    <property type="evidence" value="ECO:0007669"/>
    <property type="project" value="UniProtKB-EC"/>
</dbReference>
<feature type="active site" evidence="5">
    <location>
        <position position="114"/>
    </location>
</feature>
<dbReference type="Gene3D" id="3.40.50.150">
    <property type="entry name" value="Vaccinia Virus protein VP39"/>
    <property type="match status" value="1"/>
</dbReference>
<dbReference type="GO" id="GO:0032259">
    <property type="term" value="P:methylation"/>
    <property type="evidence" value="ECO:0007669"/>
    <property type="project" value="UniProtKB-KW"/>
</dbReference>
<proteinExistence type="inferred from homology"/>
<dbReference type="PRINTS" id="PR00105">
    <property type="entry name" value="C5METTRFRASE"/>
</dbReference>
<comment type="caution">
    <text evidence="8">The sequence shown here is derived from an EMBL/GenBank/DDBJ whole genome shotgun (WGS) entry which is preliminary data.</text>
</comment>
<dbReference type="InterPro" id="IPR001525">
    <property type="entry name" value="C5_MeTfrase"/>
</dbReference>
<dbReference type="PROSITE" id="PS51679">
    <property type="entry name" value="SAM_MT_C5"/>
    <property type="match status" value="1"/>
</dbReference>
<reference evidence="8 9" key="1">
    <citation type="submission" date="2019-10" db="EMBL/GenBank/DDBJ databases">
        <title>Streptococcus mitis of the oral and urogenital tracts.</title>
        <authorList>
            <person name="Price T."/>
            <person name="Mores C.R."/>
            <person name="Putonti C."/>
            <person name="Wolfe A.J."/>
        </authorList>
    </citation>
    <scope>NUCLEOTIDE SEQUENCE [LARGE SCALE GENOMIC DNA]</scope>
    <source>
        <strain evidence="8 9">SM39</strain>
    </source>
</reference>
<organism evidence="8 9">
    <name type="scientific">Streptococcus mitis</name>
    <dbReference type="NCBI Taxonomy" id="28037"/>
    <lineage>
        <taxon>Bacteria</taxon>
        <taxon>Bacillati</taxon>
        <taxon>Bacillota</taxon>
        <taxon>Bacilli</taxon>
        <taxon>Lactobacillales</taxon>
        <taxon>Streptococcaceae</taxon>
        <taxon>Streptococcus</taxon>
        <taxon>Streptococcus mitis group</taxon>
    </lineage>
</organism>
<dbReference type="PANTHER" id="PTHR10629:SF52">
    <property type="entry name" value="DNA (CYTOSINE-5)-METHYLTRANSFERASE 1"/>
    <property type="match status" value="1"/>
</dbReference>
<dbReference type="RefSeq" id="WP_153210136.1">
    <property type="nucleotide sequence ID" value="NZ_JAKNEQ010000002.1"/>
</dbReference>
<dbReference type="GO" id="GO:0044027">
    <property type="term" value="P:negative regulation of gene expression via chromosomal CpG island methylation"/>
    <property type="evidence" value="ECO:0007669"/>
    <property type="project" value="TreeGrafter"/>
</dbReference>
<dbReference type="Proteomes" id="UP000436302">
    <property type="component" value="Unassembled WGS sequence"/>
</dbReference>
<evidence type="ECO:0000256" key="7">
    <source>
        <dbReference type="RuleBase" id="RU000417"/>
    </source>
</evidence>
<dbReference type="EMBL" id="WIJV01000030">
    <property type="protein sequence ID" value="MQP83176.1"/>
    <property type="molecule type" value="Genomic_DNA"/>
</dbReference>
<protein>
    <recommendedName>
        <fullName evidence="7">Cytosine-specific methyltransferase</fullName>
        <ecNumber evidence="7">2.1.1.37</ecNumber>
    </recommendedName>
</protein>
<name>A0A6I1UL99_STRMT</name>
<evidence type="ECO:0000256" key="2">
    <source>
        <dbReference type="ARBA" id="ARBA00022679"/>
    </source>
</evidence>
<dbReference type="InterPro" id="IPR029063">
    <property type="entry name" value="SAM-dependent_MTases_sf"/>
</dbReference>
<dbReference type="Pfam" id="PF00145">
    <property type="entry name" value="DNA_methylase"/>
    <property type="match status" value="1"/>
</dbReference>